<dbReference type="Proteomes" id="UP000193642">
    <property type="component" value="Unassembled WGS sequence"/>
</dbReference>
<evidence type="ECO:0000313" key="1">
    <source>
        <dbReference type="EMBL" id="ORY43287.1"/>
    </source>
</evidence>
<evidence type="ECO:0000313" key="2">
    <source>
        <dbReference type="Proteomes" id="UP000193642"/>
    </source>
</evidence>
<protein>
    <submittedName>
        <fullName evidence="1">Uncharacterized protein</fullName>
    </submittedName>
</protein>
<name>A0A1Y2C8P6_9FUNG</name>
<reference evidence="1 2" key="1">
    <citation type="submission" date="2016-07" db="EMBL/GenBank/DDBJ databases">
        <title>Pervasive Adenine N6-methylation of Active Genes in Fungi.</title>
        <authorList>
            <consortium name="DOE Joint Genome Institute"/>
            <person name="Mondo S.J."/>
            <person name="Dannebaum R.O."/>
            <person name="Kuo R.C."/>
            <person name="Labutti K."/>
            <person name="Haridas S."/>
            <person name="Kuo A."/>
            <person name="Salamov A."/>
            <person name="Ahrendt S.R."/>
            <person name="Lipzen A."/>
            <person name="Sullivan W."/>
            <person name="Andreopoulos W.B."/>
            <person name="Clum A."/>
            <person name="Lindquist E."/>
            <person name="Daum C."/>
            <person name="Ramamoorthy G.K."/>
            <person name="Gryganskyi A."/>
            <person name="Culley D."/>
            <person name="Magnuson J.K."/>
            <person name="James T.Y."/>
            <person name="O'Malley M.A."/>
            <person name="Stajich J.E."/>
            <person name="Spatafora J.W."/>
            <person name="Visel A."/>
            <person name="Grigoriev I.V."/>
        </authorList>
    </citation>
    <scope>NUCLEOTIDE SEQUENCE [LARGE SCALE GENOMIC DNA]</scope>
    <source>
        <strain evidence="1 2">JEL800</strain>
    </source>
</reference>
<accession>A0A1Y2C8P6</accession>
<dbReference type="EMBL" id="MCGO01000025">
    <property type="protein sequence ID" value="ORY43287.1"/>
    <property type="molecule type" value="Genomic_DNA"/>
</dbReference>
<dbReference type="OrthoDB" id="17798at2759"/>
<dbReference type="STRING" id="329046.A0A1Y2C8P6"/>
<comment type="caution">
    <text evidence="1">The sequence shown here is derived from an EMBL/GenBank/DDBJ whole genome shotgun (WGS) entry which is preliminary data.</text>
</comment>
<gene>
    <name evidence="1" type="ORF">BCR33DRAFT_851053</name>
</gene>
<keyword evidence="2" id="KW-1185">Reference proteome</keyword>
<organism evidence="1 2">
    <name type="scientific">Rhizoclosmatium globosum</name>
    <dbReference type="NCBI Taxonomy" id="329046"/>
    <lineage>
        <taxon>Eukaryota</taxon>
        <taxon>Fungi</taxon>
        <taxon>Fungi incertae sedis</taxon>
        <taxon>Chytridiomycota</taxon>
        <taxon>Chytridiomycota incertae sedis</taxon>
        <taxon>Chytridiomycetes</taxon>
        <taxon>Chytridiales</taxon>
        <taxon>Chytriomycetaceae</taxon>
        <taxon>Rhizoclosmatium</taxon>
    </lineage>
</organism>
<sequence>MFSSETLHIPLPLAEAVVLATTPEEKAAAVSRLVPGSEERRRVGVLVNADLFEEYSQEHTQGYTQGYSPQSHSVRLPSARALEFRRVLSNSLSGVANDSVAELARFATAEFNPVLSVAGPSAAADVAMEDASDEVGGGGVGVGDSVDKDSVDLAKEANEALRYALTARTTTALVEPAAWPRVIKMLLADSATVSLSPTVRAAQVLDILNAASYSSQFILDGEDLLPAAFNFVFNTLSPSTMPPLLDWATIEQMDLMAASNSQLWSTPGFVEKFLDKLGAKVLTTNPTDGLLPTESNVEGLITLDKFATVALHDAGMNSVKSSIVFRLLQFKLTKLRVYDIALFERYIQMPRVVDRYQTLWGDFFVSLTPVQSTSMKNWSTSIFEERQLVTHFLLHIFKTDPSKTIESYSKWINKSLVQENFAAVKICLTDEGPKYNHLLTPSQLQDLTQSIVLEFDPIQRPDFLVPFSTQKTVLPLNIKNISTLEVNEYEINTFALYKSNGNAVTDPNNTVMALDLTGVVPHRSRLVQVGGGSFSAGRLYSESVEVPWLDGVERGLVVVEVVGGGKRCRAVLQKGVLRVVEKIALSGHVFSVVDEKNEVIQRDFNVYMAGHTYEPNEEGTIAIPFTRSAKLETLIITYKGYSYPAQFNHLEESYQMQARWLFNREAVRAGNTLTVAVKPLVTIGSNRIAAKLRDLVPGNRSHGEGSGPLKAKISVKVVAADGLESVKLLEGVDISDEEDTTFDVNIPAKVRSMEFVMSLVVRKVSQKEDVELKVSKFVELNKIDETSTIETSFLEKSDTGYKLRILGRNGEPFKKYSVEVYFKHRHVVKLMSRVMHTDSSGVINLGLLEGVAAVGVIIGETPAKVWNISGLSPFNPVELPSGLLTIAEDERIVIPLRVPAEYLETSPELWDLYQKDTSQALVLSTARHLVSFVAVGKNLCELVVSSGLKKGSYEMRIYTHYVTISVHDTKALTLSNTTQVLSTRAPLDRLLQFDLNLNPKTVDTVLEPARISSTTYTPQTGFQVKLSNVTPSTRVHCLVSYLGTVDSTSIDVSTYAPGDVQRRVVDAKTLGTSYSLTQSLNPDLEYVLKRKRDVIERKGIIGNTLQKPSALLDTWKVRSTSLLDSALDGTVVNESLYAPQAEFGGAFGGFTGAPIMRAAMAAPLGDYARERASFKKKRSGKPTTPRLEYLSSLQYDFTNYDFLAKNGASLFNLKPDSDGSLVVPLNETQKCEVLFVVVDGNWTSQVKVQINEDSKQGLVLADTAVRPSWPVSSNITEVLANTALDAGSSLPLSLGSDFALVSTLPKLFSVAESMISSSADTLSKFKFITSWNTLSYNSKISLFSEYSCHELNVFLYFKDPEFFKTVVKPHLQSKSCKSYVDFFLLDDVEACKRAIRNTSGIWNNLNLVEKILLARVLVQHGLGDSEEVHIVKSWVTNLYNKECKNGPYAAAKSDVRAKIFAILLNAAETESKEEMLLMEDSDDDMGFQLDGLDSPRPAPGASFSRTMAFRAEPPAPAPVAAVPPQSQFFEPPPETSELAERHYWNESRWNNKKDIEINDFWNDFLTHVVSNSSKPGFFSENVGDVLVGDFTEIMFALSILNVGFADGATAIQARKVDQSLAILAKTPCIVYHKEYKESSIKTLPSIICNVQYFDPDNAEVQDEDSLEWIPRYIDPQSGHKFLAGKVYAMQVTLTNTMAIPYLVSALVAIPAGSLAVKCSPIKTHRFTLQPFKTILETYHFYFAAAGAFEQYPVRLADRKNVIISSSTPQKLIAVETVEKAMLMDGAGGITWPYLAEHGSDEEVLAWLQNPENVLHGDMVDDVLFRFNKNGEFWLKVVKVLKARGVYSDQVWAFGVKYQSREHIVEWLITQKPNDLPYVQVGDVVVDDFVTGDKDVYSYWPLINARAHEIGHRARANNKEFVETYSAFLEYLLVKPATAYSCKDHISLICYLLLQDRFKEALDRFSFLESEVANNRVVVDMQIQFDYLKAWFDFIDPSSSTSGADSLKIAREIANKYKDYPVKNWNELFTAVLARADEFIAFFTDARTSETTATNNSAKSALSEPSLTFGILHATSTTQASLSFSYNNIRSCEVKFYSLNLEMEFSTRPFVVASRFKGETARNNDSPSIMTQPHHSITVQFPTGSGELTVQIPTDVQRGNLAVEVFALNGAISQMRVASESSLKVSFMERKGILQVLKGGSSNAGVESEWAITEAADVRLLAPRDIKPVGSAYVKVYARLRSGKEVFYKDGYSDMLGRFEYVSLSNTGVLSQVELFAVYVSSEAYGDAVFTAKPPKV</sequence>
<proteinExistence type="predicted"/>
<feature type="non-terminal residue" evidence="1">
    <location>
        <position position="1"/>
    </location>
</feature>